<evidence type="ECO:0000313" key="3">
    <source>
        <dbReference type="EMBL" id="OJA19532.1"/>
    </source>
</evidence>
<dbReference type="SUPFAM" id="SSF57667">
    <property type="entry name" value="beta-beta-alpha zinc fingers"/>
    <property type="match status" value="1"/>
</dbReference>
<dbReference type="InterPro" id="IPR013087">
    <property type="entry name" value="Znf_C2H2_type"/>
</dbReference>
<dbReference type="PROSITE" id="PS50157">
    <property type="entry name" value="ZINC_FINGER_C2H2_2"/>
    <property type="match status" value="1"/>
</dbReference>
<evidence type="ECO:0000259" key="2">
    <source>
        <dbReference type="PROSITE" id="PS50157"/>
    </source>
</evidence>
<dbReference type="Proteomes" id="UP000183567">
    <property type="component" value="Unassembled WGS sequence"/>
</dbReference>
<dbReference type="STRING" id="180088.A0A1J8R6K5"/>
<evidence type="ECO:0000256" key="1">
    <source>
        <dbReference type="PROSITE-ProRule" id="PRU00042"/>
    </source>
</evidence>
<dbReference type="OrthoDB" id="2646875at2759"/>
<accession>A0A1J8R6K5</accession>
<gene>
    <name evidence="3" type="ORF">AZE42_06607</name>
</gene>
<proteinExistence type="predicted"/>
<feature type="domain" description="C2H2-type" evidence="2">
    <location>
        <begin position="102"/>
        <end position="128"/>
    </location>
</feature>
<comment type="caution">
    <text evidence="3">The sequence shown here is derived from an EMBL/GenBank/DDBJ whole genome shotgun (WGS) entry which is preliminary data.</text>
</comment>
<dbReference type="AlphaFoldDB" id="A0A1J8R6K5"/>
<dbReference type="InterPro" id="IPR036236">
    <property type="entry name" value="Znf_C2H2_sf"/>
</dbReference>
<name>A0A1J8R6K5_9AGAM</name>
<keyword evidence="1" id="KW-0479">Metal-binding</keyword>
<evidence type="ECO:0000313" key="4">
    <source>
        <dbReference type="Proteomes" id="UP000183567"/>
    </source>
</evidence>
<keyword evidence="4" id="KW-1185">Reference proteome</keyword>
<reference evidence="3 4" key="1">
    <citation type="submission" date="2016-03" db="EMBL/GenBank/DDBJ databases">
        <title>Comparative genomics of the ectomycorrhizal sister species Rhizopogon vinicolor and Rhizopogon vesiculosus (Basidiomycota: Boletales) reveals a divergence of the mating type B locus.</title>
        <authorList>
            <person name="Mujic A.B."/>
            <person name="Kuo A."/>
            <person name="Tritt A."/>
            <person name="Lipzen A."/>
            <person name="Chen C."/>
            <person name="Johnson J."/>
            <person name="Sharma A."/>
            <person name="Barry K."/>
            <person name="Grigoriev I.V."/>
            <person name="Spatafora J.W."/>
        </authorList>
    </citation>
    <scope>NUCLEOTIDE SEQUENCE [LARGE SCALE GENOMIC DNA]</scope>
    <source>
        <strain evidence="3 4">AM-OR11-056</strain>
    </source>
</reference>
<keyword evidence="1" id="KW-0863">Zinc-finger</keyword>
<dbReference type="SMART" id="SM00355">
    <property type="entry name" value="ZnF_C2H2"/>
    <property type="match status" value="2"/>
</dbReference>
<dbReference type="Pfam" id="PF13912">
    <property type="entry name" value="zf-C2H2_6"/>
    <property type="match status" value="1"/>
</dbReference>
<dbReference type="GO" id="GO:0008270">
    <property type="term" value="F:zinc ion binding"/>
    <property type="evidence" value="ECO:0007669"/>
    <property type="project" value="UniProtKB-KW"/>
</dbReference>
<dbReference type="EMBL" id="LVVM01000990">
    <property type="protein sequence ID" value="OJA19532.1"/>
    <property type="molecule type" value="Genomic_DNA"/>
</dbReference>
<dbReference type="Gene3D" id="3.30.160.60">
    <property type="entry name" value="Classic Zinc Finger"/>
    <property type="match status" value="1"/>
</dbReference>
<organism evidence="3 4">
    <name type="scientific">Rhizopogon vesiculosus</name>
    <dbReference type="NCBI Taxonomy" id="180088"/>
    <lineage>
        <taxon>Eukaryota</taxon>
        <taxon>Fungi</taxon>
        <taxon>Dikarya</taxon>
        <taxon>Basidiomycota</taxon>
        <taxon>Agaricomycotina</taxon>
        <taxon>Agaricomycetes</taxon>
        <taxon>Agaricomycetidae</taxon>
        <taxon>Boletales</taxon>
        <taxon>Suillineae</taxon>
        <taxon>Rhizopogonaceae</taxon>
        <taxon>Rhizopogon</taxon>
    </lineage>
</organism>
<protein>
    <recommendedName>
        <fullName evidence="2">C2H2-type domain-containing protein</fullName>
    </recommendedName>
</protein>
<keyword evidence="1" id="KW-0862">Zinc</keyword>
<sequence>MSTHQSFNYIDNGYEPAFVPGPNVQEVHSADEDFVCQRVGPTGMLCYHTFRGHDLSTHFLQVHNIHGSDDMLVHCAWNGCPRVLKKESLFRHVRAAHLLIKYTCDTCNRSFTRQYGLNVHKRTCPGSQ</sequence>